<dbReference type="InterPro" id="IPR043130">
    <property type="entry name" value="CDP-OH_PTrfase_TM_dom"/>
</dbReference>
<accession>A0A2Z3HV86</accession>
<keyword evidence="11" id="KW-0443">Lipid metabolism</keyword>
<dbReference type="PANTHER" id="PTHR14269:SF62">
    <property type="entry name" value="CDP-DIACYLGLYCEROL--GLYCEROL-3-PHOSPHATE 3-PHOSPHATIDYLTRANSFERASE 1, CHLOROPLASTIC"/>
    <property type="match status" value="1"/>
</dbReference>
<dbReference type="GO" id="GO:0016020">
    <property type="term" value="C:membrane"/>
    <property type="evidence" value="ECO:0007669"/>
    <property type="project" value="UniProtKB-SubCell"/>
</dbReference>
<feature type="transmembrane region" description="Helical" evidence="18">
    <location>
        <begin position="70"/>
        <end position="90"/>
    </location>
</feature>
<dbReference type="Gene3D" id="1.20.120.1760">
    <property type="match status" value="1"/>
</dbReference>
<dbReference type="PIRSF" id="PIRSF000847">
    <property type="entry name" value="Phos_ph_gly_syn"/>
    <property type="match status" value="1"/>
</dbReference>
<evidence type="ECO:0000256" key="9">
    <source>
        <dbReference type="ARBA" id="ARBA00022692"/>
    </source>
</evidence>
<evidence type="ECO:0000256" key="14">
    <source>
        <dbReference type="ARBA" id="ARBA00023264"/>
    </source>
</evidence>
<comment type="subcellular location">
    <subcellularLocation>
        <location evidence="1">Membrane</location>
        <topology evidence="1">Multi-pass membrane protein</topology>
    </subcellularLocation>
</comment>
<evidence type="ECO:0000256" key="4">
    <source>
        <dbReference type="ARBA" id="ARBA00010441"/>
    </source>
</evidence>
<comment type="catalytic activity">
    <reaction evidence="15">
        <text>a CDP-1,2-diacyl-sn-glycerol + sn-glycerol 3-phosphate = a 1,2-diacyl-sn-glycero-3-phospho-(1'-sn-glycero-3'-phosphate) + CMP + H(+)</text>
        <dbReference type="Rhea" id="RHEA:12593"/>
        <dbReference type="ChEBI" id="CHEBI:15378"/>
        <dbReference type="ChEBI" id="CHEBI:57597"/>
        <dbReference type="ChEBI" id="CHEBI:58332"/>
        <dbReference type="ChEBI" id="CHEBI:60110"/>
        <dbReference type="ChEBI" id="CHEBI:60377"/>
        <dbReference type="EC" id="2.7.8.5"/>
    </reaction>
</comment>
<evidence type="ECO:0000256" key="8">
    <source>
        <dbReference type="ARBA" id="ARBA00022679"/>
    </source>
</evidence>
<evidence type="ECO:0000256" key="10">
    <source>
        <dbReference type="ARBA" id="ARBA00022989"/>
    </source>
</evidence>
<keyword evidence="13" id="KW-0594">Phospholipid biosynthesis</keyword>
<keyword evidence="14" id="KW-1208">Phospholipid metabolism</keyword>
<evidence type="ECO:0000256" key="17">
    <source>
        <dbReference type="RuleBase" id="RU003750"/>
    </source>
</evidence>
<dbReference type="Proteomes" id="UP000247763">
    <property type="component" value="Chromosome"/>
</dbReference>
<dbReference type="InterPro" id="IPR004570">
    <property type="entry name" value="Phosphatidylglycerol_P_synth"/>
</dbReference>
<comment type="pathway">
    <text evidence="3">Lipid metabolism.</text>
</comment>
<dbReference type="InterPro" id="IPR048254">
    <property type="entry name" value="CDP_ALCOHOL_P_TRANSF_CS"/>
</dbReference>
<comment type="pathway">
    <text evidence="2">Phospholipid metabolism; phosphatidylglycerol biosynthesis; phosphatidylglycerol from CDP-diacylglycerol: step 1/2.</text>
</comment>
<feature type="transmembrane region" description="Helical" evidence="18">
    <location>
        <begin position="39"/>
        <end position="58"/>
    </location>
</feature>
<keyword evidence="7" id="KW-0444">Lipid biosynthesis</keyword>
<gene>
    <name evidence="19" type="primary">pgsA</name>
    <name evidence="19" type="ORF">HYN04_10285</name>
</gene>
<dbReference type="PANTHER" id="PTHR14269">
    <property type="entry name" value="CDP-DIACYLGLYCEROL--GLYCEROL-3-PHOSPHATE 3-PHOSPHATIDYLTRANSFERASE-RELATED"/>
    <property type="match status" value="1"/>
</dbReference>
<dbReference type="KEGG" id="phb:HYN04_10285"/>
<organism evidence="19 20">
    <name type="scientific">Phenylobacterium parvum</name>
    <dbReference type="NCBI Taxonomy" id="2201350"/>
    <lineage>
        <taxon>Bacteria</taxon>
        <taxon>Pseudomonadati</taxon>
        <taxon>Pseudomonadota</taxon>
        <taxon>Alphaproteobacteria</taxon>
        <taxon>Caulobacterales</taxon>
        <taxon>Caulobacteraceae</taxon>
        <taxon>Phenylobacterium</taxon>
    </lineage>
</organism>
<evidence type="ECO:0000256" key="18">
    <source>
        <dbReference type="SAM" id="Phobius"/>
    </source>
</evidence>
<sequence>MKALPNILSTARILLTLAMFAALVAIGAGRDPGGQLAAFAFWAFAIAAVTDFLDGWLARRFDAVTVWGTILDPIGDKILVCGAVVGLMAAGAGPAFALPAGLILFREFAVSALREVGASRGLKLPVTGLAKWKTAVQLVALTAMLGVGLFPALPPLLPLGLVWVAAVLTVWTGVEYLLQTRRGLAGLA</sequence>
<dbReference type="GO" id="GO:0008444">
    <property type="term" value="F:CDP-diacylglycerol-glycerol-3-phosphate 3-phosphatidyltransferase activity"/>
    <property type="evidence" value="ECO:0007669"/>
    <property type="project" value="UniProtKB-UniRule"/>
</dbReference>
<dbReference type="InterPro" id="IPR000462">
    <property type="entry name" value="CDP-OH_P_trans"/>
</dbReference>
<dbReference type="NCBIfam" id="TIGR00560">
    <property type="entry name" value="pgsA"/>
    <property type="match status" value="1"/>
</dbReference>
<dbReference type="OrthoDB" id="9796672at2"/>
<evidence type="ECO:0000256" key="16">
    <source>
        <dbReference type="NCBIfam" id="TIGR00560"/>
    </source>
</evidence>
<dbReference type="EMBL" id="CP029479">
    <property type="protein sequence ID" value="AWM78106.1"/>
    <property type="molecule type" value="Genomic_DNA"/>
</dbReference>
<evidence type="ECO:0000256" key="11">
    <source>
        <dbReference type="ARBA" id="ARBA00023098"/>
    </source>
</evidence>
<proteinExistence type="inferred from homology"/>
<evidence type="ECO:0000256" key="5">
    <source>
        <dbReference type="ARBA" id="ARBA00013170"/>
    </source>
</evidence>
<comment type="similarity">
    <text evidence="4 17">Belongs to the CDP-alcohol phosphatidyltransferase class-I family.</text>
</comment>
<feature type="transmembrane region" description="Helical" evidence="18">
    <location>
        <begin position="159"/>
        <end position="178"/>
    </location>
</feature>
<dbReference type="EC" id="2.7.8.5" evidence="5 16"/>
<evidence type="ECO:0000256" key="12">
    <source>
        <dbReference type="ARBA" id="ARBA00023136"/>
    </source>
</evidence>
<dbReference type="PROSITE" id="PS00379">
    <property type="entry name" value="CDP_ALCOHOL_P_TRANSF"/>
    <property type="match status" value="1"/>
</dbReference>
<evidence type="ECO:0000256" key="2">
    <source>
        <dbReference type="ARBA" id="ARBA00005042"/>
    </source>
</evidence>
<keyword evidence="9 18" id="KW-0812">Transmembrane</keyword>
<dbReference type="RefSeq" id="WP_110450672.1">
    <property type="nucleotide sequence ID" value="NZ_CP029479.1"/>
</dbReference>
<dbReference type="Pfam" id="PF01066">
    <property type="entry name" value="CDP-OH_P_transf"/>
    <property type="match status" value="1"/>
</dbReference>
<dbReference type="InterPro" id="IPR050324">
    <property type="entry name" value="CDP-alcohol_PTase-I"/>
</dbReference>
<evidence type="ECO:0000256" key="15">
    <source>
        <dbReference type="ARBA" id="ARBA00048586"/>
    </source>
</evidence>
<keyword evidence="12 18" id="KW-0472">Membrane</keyword>
<evidence type="ECO:0000313" key="20">
    <source>
        <dbReference type="Proteomes" id="UP000247763"/>
    </source>
</evidence>
<protein>
    <recommendedName>
        <fullName evidence="6 16">CDP-diacylglycerol--glycerol-3-phosphate 3-phosphatidyltransferase</fullName>
        <ecNumber evidence="5 16">2.7.8.5</ecNumber>
    </recommendedName>
</protein>
<name>A0A2Z3HV86_9CAUL</name>
<keyword evidence="10 18" id="KW-1133">Transmembrane helix</keyword>
<evidence type="ECO:0000256" key="6">
    <source>
        <dbReference type="ARBA" id="ARBA00014944"/>
    </source>
</evidence>
<evidence type="ECO:0000256" key="1">
    <source>
        <dbReference type="ARBA" id="ARBA00004141"/>
    </source>
</evidence>
<keyword evidence="8 17" id="KW-0808">Transferase</keyword>
<evidence type="ECO:0000256" key="7">
    <source>
        <dbReference type="ARBA" id="ARBA00022516"/>
    </source>
</evidence>
<dbReference type="GO" id="GO:0046474">
    <property type="term" value="P:glycerophospholipid biosynthetic process"/>
    <property type="evidence" value="ECO:0007669"/>
    <property type="project" value="TreeGrafter"/>
</dbReference>
<keyword evidence="20" id="KW-1185">Reference proteome</keyword>
<dbReference type="AlphaFoldDB" id="A0A2Z3HV86"/>
<reference evidence="20" key="1">
    <citation type="submission" date="2018-05" db="EMBL/GenBank/DDBJ databases">
        <title>Genome sequencing of Phenylobacterium sp. HYN0004.</title>
        <authorList>
            <person name="Yi H."/>
            <person name="Baek C."/>
        </authorList>
    </citation>
    <scope>NUCLEOTIDE SEQUENCE [LARGE SCALE GENOMIC DNA]</scope>
    <source>
        <strain evidence="20">HYN0004</strain>
    </source>
</reference>
<evidence type="ECO:0000256" key="3">
    <source>
        <dbReference type="ARBA" id="ARBA00005189"/>
    </source>
</evidence>
<evidence type="ECO:0000313" key="19">
    <source>
        <dbReference type="EMBL" id="AWM78106.1"/>
    </source>
</evidence>
<evidence type="ECO:0000256" key="13">
    <source>
        <dbReference type="ARBA" id="ARBA00023209"/>
    </source>
</evidence>